<keyword evidence="8" id="KW-0418">Kinase</keyword>
<feature type="domain" description="Protein kinase" evidence="14">
    <location>
        <begin position="4"/>
        <end position="259"/>
    </location>
</feature>
<evidence type="ECO:0000256" key="6">
    <source>
        <dbReference type="ARBA" id="ARBA00022723"/>
    </source>
</evidence>
<dbReference type="InterPro" id="IPR008271">
    <property type="entry name" value="Ser/Thr_kinase_AS"/>
</dbReference>
<keyword evidence="6" id="KW-0479">Metal-binding</keyword>
<dbReference type="Proteomes" id="UP001162131">
    <property type="component" value="Unassembled WGS sequence"/>
</dbReference>
<dbReference type="EC" id="2.7.11.1" evidence="3"/>
<accession>A0AAU9J847</accession>
<dbReference type="Pfam" id="PF00069">
    <property type="entry name" value="Pkinase"/>
    <property type="match status" value="1"/>
</dbReference>
<evidence type="ECO:0000256" key="2">
    <source>
        <dbReference type="ARBA" id="ARBA00010886"/>
    </source>
</evidence>
<evidence type="ECO:0000259" key="14">
    <source>
        <dbReference type="PROSITE" id="PS50011"/>
    </source>
</evidence>
<proteinExistence type="inferred from homology"/>
<comment type="similarity">
    <text evidence="2">Belongs to the protein kinase superfamily. NEK Ser/Thr protein kinase family. NIMA subfamily.</text>
</comment>
<dbReference type="Gene3D" id="1.10.510.10">
    <property type="entry name" value="Transferase(Phosphotransferase) domain 1"/>
    <property type="match status" value="1"/>
</dbReference>
<keyword evidence="4" id="KW-0723">Serine/threonine-protein kinase</keyword>
<keyword evidence="10" id="KW-0460">Magnesium</keyword>
<evidence type="ECO:0000256" key="10">
    <source>
        <dbReference type="ARBA" id="ARBA00022842"/>
    </source>
</evidence>
<keyword evidence="5" id="KW-0808">Transferase</keyword>
<comment type="caution">
    <text evidence="15">The sequence shown here is derived from an EMBL/GenBank/DDBJ whole genome shotgun (WGS) entry which is preliminary data.</text>
</comment>
<dbReference type="GO" id="GO:0004674">
    <property type="term" value="F:protein serine/threonine kinase activity"/>
    <property type="evidence" value="ECO:0007669"/>
    <property type="project" value="UniProtKB-KW"/>
</dbReference>
<keyword evidence="9" id="KW-0067">ATP-binding</keyword>
<feature type="compositionally biased region" description="Basic and acidic residues" evidence="13">
    <location>
        <begin position="368"/>
        <end position="420"/>
    </location>
</feature>
<dbReference type="PROSITE" id="PS00108">
    <property type="entry name" value="PROTEIN_KINASE_ST"/>
    <property type="match status" value="1"/>
</dbReference>
<dbReference type="SMART" id="SM00220">
    <property type="entry name" value="S_TKc"/>
    <property type="match status" value="1"/>
</dbReference>
<comment type="catalytic activity">
    <reaction evidence="11">
        <text>L-threonyl-[protein] + ATP = O-phospho-L-threonyl-[protein] + ADP + H(+)</text>
        <dbReference type="Rhea" id="RHEA:46608"/>
        <dbReference type="Rhea" id="RHEA-COMP:11060"/>
        <dbReference type="Rhea" id="RHEA-COMP:11605"/>
        <dbReference type="ChEBI" id="CHEBI:15378"/>
        <dbReference type="ChEBI" id="CHEBI:30013"/>
        <dbReference type="ChEBI" id="CHEBI:30616"/>
        <dbReference type="ChEBI" id="CHEBI:61977"/>
        <dbReference type="ChEBI" id="CHEBI:456216"/>
        <dbReference type="EC" id="2.7.11.1"/>
    </reaction>
</comment>
<evidence type="ECO:0000256" key="1">
    <source>
        <dbReference type="ARBA" id="ARBA00001946"/>
    </source>
</evidence>
<feature type="compositionally biased region" description="Low complexity" evidence="13">
    <location>
        <begin position="329"/>
        <end position="338"/>
    </location>
</feature>
<keyword evidence="7" id="KW-0547">Nucleotide-binding</keyword>
<gene>
    <name evidence="15" type="ORF">BSTOLATCC_MIC33039</name>
</gene>
<name>A0AAU9J847_9CILI</name>
<dbReference type="SUPFAM" id="SSF56112">
    <property type="entry name" value="Protein kinase-like (PK-like)"/>
    <property type="match status" value="1"/>
</dbReference>
<dbReference type="GO" id="GO:0046872">
    <property type="term" value="F:metal ion binding"/>
    <property type="evidence" value="ECO:0007669"/>
    <property type="project" value="UniProtKB-KW"/>
</dbReference>
<dbReference type="InterPro" id="IPR051131">
    <property type="entry name" value="NEK_Ser/Thr_kinase_NIMA"/>
</dbReference>
<evidence type="ECO:0000256" key="8">
    <source>
        <dbReference type="ARBA" id="ARBA00022777"/>
    </source>
</evidence>
<feature type="region of interest" description="Disordered" evidence="13">
    <location>
        <begin position="318"/>
        <end position="420"/>
    </location>
</feature>
<keyword evidence="16" id="KW-1185">Reference proteome</keyword>
<dbReference type="CDD" id="cd08215">
    <property type="entry name" value="STKc_Nek"/>
    <property type="match status" value="1"/>
</dbReference>
<dbReference type="InterPro" id="IPR011009">
    <property type="entry name" value="Kinase-like_dom_sf"/>
</dbReference>
<dbReference type="EMBL" id="CAJZBQ010000033">
    <property type="protein sequence ID" value="CAG9323137.1"/>
    <property type="molecule type" value="Genomic_DNA"/>
</dbReference>
<evidence type="ECO:0000256" key="7">
    <source>
        <dbReference type="ARBA" id="ARBA00022741"/>
    </source>
</evidence>
<dbReference type="PROSITE" id="PS50011">
    <property type="entry name" value="PROTEIN_KINASE_DOM"/>
    <property type="match status" value="1"/>
</dbReference>
<dbReference type="PANTHER" id="PTHR44899:SF3">
    <property type="entry name" value="SERINE_THREONINE-PROTEIN KINASE NEK1"/>
    <property type="match status" value="1"/>
</dbReference>
<evidence type="ECO:0000256" key="3">
    <source>
        <dbReference type="ARBA" id="ARBA00012513"/>
    </source>
</evidence>
<comment type="cofactor">
    <cofactor evidence="1">
        <name>Mg(2+)</name>
        <dbReference type="ChEBI" id="CHEBI:18420"/>
    </cofactor>
</comment>
<dbReference type="FunFam" id="1.10.510.10:FF:000172">
    <property type="entry name" value="serine/threonine-protein kinase Nek1 isoform X1"/>
    <property type="match status" value="1"/>
</dbReference>
<evidence type="ECO:0000313" key="15">
    <source>
        <dbReference type="EMBL" id="CAG9323137.1"/>
    </source>
</evidence>
<protein>
    <recommendedName>
        <fullName evidence="3">non-specific serine/threonine protein kinase</fullName>
        <ecNumber evidence="3">2.7.11.1</ecNumber>
    </recommendedName>
</protein>
<evidence type="ECO:0000313" key="16">
    <source>
        <dbReference type="Proteomes" id="UP001162131"/>
    </source>
</evidence>
<reference evidence="15" key="1">
    <citation type="submission" date="2021-09" db="EMBL/GenBank/DDBJ databases">
        <authorList>
            <consortium name="AG Swart"/>
            <person name="Singh M."/>
            <person name="Singh A."/>
            <person name="Seah K."/>
            <person name="Emmerich C."/>
        </authorList>
    </citation>
    <scope>NUCLEOTIDE SEQUENCE</scope>
    <source>
        <strain evidence="15">ATCC30299</strain>
    </source>
</reference>
<sequence length="581" mass="66346">MEGLRQIKLLGQGAFGKCYLCENPKDNSKKVVKQINISSMSPEEKKQAYHEAKIMSSFDHPNIIRFVDVYTTTTGKLNIVMDYADGGDLQTKIKQQGTKYFTESQILDWFVQICLAMKHVHDRKILHRDIKSQNIFLMKNGMIKLGDFGIAKVLSSTIDNARTMVGTPYYLSPEIIESKPYNFKSDIWSLGVLLYELCALKPPFDGSSLHMLALKIVRGAFSQIPPHFSRDMRTLVSQMLSTDPAKRPTVAQVLRLPFIKSRIQNLLTETIRAQEFSHTVLHNQSAPILQGDPEIREVQVPAEPATEELISFERDTEFDTFAPTSPQVAPKAKAPSKSKSSEAAKSKAAKPAKKETPLAKQAITPAKKSKEEQKKAKLKEEYEKSKREEDKERSEKIRKERDEERKSMRADIKKKMKENKSTKKAGLVEWMGDPDVYERERMIERLQEACESEGVEEEPEDLNPPAPEIEIPDEEIVDREDELVNIGTVQVASKTEGSSTNNEVSMYNKLEEMRLELEQEMGADNFLQVYNILKEYVGQNEGDWDYGVCINRLRNILDTEKLKAYLPRVHQFQYLEKSADI</sequence>
<evidence type="ECO:0000256" key="9">
    <source>
        <dbReference type="ARBA" id="ARBA00022840"/>
    </source>
</evidence>
<evidence type="ECO:0000256" key="11">
    <source>
        <dbReference type="ARBA" id="ARBA00047899"/>
    </source>
</evidence>
<dbReference type="InterPro" id="IPR000719">
    <property type="entry name" value="Prot_kinase_dom"/>
</dbReference>
<organism evidence="15 16">
    <name type="scientific">Blepharisma stoltei</name>
    <dbReference type="NCBI Taxonomy" id="1481888"/>
    <lineage>
        <taxon>Eukaryota</taxon>
        <taxon>Sar</taxon>
        <taxon>Alveolata</taxon>
        <taxon>Ciliophora</taxon>
        <taxon>Postciliodesmatophora</taxon>
        <taxon>Heterotrichea</taxon>
        <taxon>Heterotrichida</taxon>
        <taxon>Blepharismidae</taxon>
        <taxon>Blepharisma</taxon>
    </lineage>
</organism>
<evidence type="ECO:0000256" key="13">
    <source>
        <dbReference type="SAM" id="MobiDB-lite"/>
    </source>
</evidence>
<dbReference type="Gene3D" id="3.30.200.20">
    <property type="entry name" value="Phosphorylase Kinase, domain 1"/>
    <property type="match status" value="1"/>
</dbReference>
<dbReference type="AlphaFoldDB" id="A0AAU9J847"/>
<evidence type="ECO:0000256" key="4">
    <source>
        <dbReference type="ARBA" id="ARBA00022527"/>
    </source>
</evidence>
<dbReference type="PANTHER" id="PTHR44899">
    <property type="entry name" value="CAMK FAMILY PROTEIN KINASE"/>
    <property type="match status" value="1"/>
</dbReference>
<dbReference type="GO" id="GO:0005524">
    <property type="term" value="F:ATP binding"/>
    <property type="evidence" value="ECO:0007669"/>
    <property type="project" value="UniProtKB-KW"/>
</dbReference>
<dbReference type="FunFam" id="3.30.200.20:FF:000097">
    <property type="entry name" value="Probable serine/threonine-protein kinase nek1"/>
    <property type="match status" value="1"/>
</dbReference>
<evidence type="ECO:0000256" key="5">
    <source>
        <dbReference type="ARBA" id="ARBA00022679"/>
    </source>
</evidence>
<evidence type="ECO:0000256" key="12">
    <source>
        <dbReference type="ARBA" id="ARBA00048679"/>
    </source>
</evidence>
<comment type="catalytic activity">
    <reaction evidence="12">
        <text>L-seryl-[protein] + ATP = O-phospho-L-seryl-[protein] + ADP + H(+)</text>
        <dbReference type="Rhea" id="RHEA:17989"/>
        <dbReference type="Rhea" id="RHEA-COMP:9863"/>
        <dbReference type="Rhea" id="RHEA-COMP:11604"/>
        <dbReference type="ChEBI" id="CHEBI:15378"/>
        <dbReference type="ChEBI" id="CHEBI:29999"/>
        <dbReference type="ChEBI" id="CHEBI:30616"/>
        <dbReference type="ChEBI" id="CHEBI:83421"/>
        <dbReference type="ChEBI" id="CHEBI:456216"/>
        <dbReference type="EC" id="2.7.11.1"/>
    </reaction>
</comment>